<sequence>MARPSSASATTPSASLWGSRC</sequence>
<dbReference type="AlphaFoldDB" id="A0A0A8Z807"/>
<feature type="region of interest" description="Disordered" evidence="1">
    <location>
        <begin position="1"/>
        <end position="21"/>
    </location>
</feature>
<dbReference type="EMBL" id="GBRH01265010">
    <property type="protein sequence ID" value="JAD32885.1"/>
    <property type="molecule type" value="Transcribed_RNA"/>
</dbReference>
<evidence type="ECO:0000313" key="2">
    <source>
        <dbReference type="EMBL" id="JAD32885.1"/>
    </source>
</evidence>
<organism evidence="2">
    <name type="scientific">Arundo donax</name>
    <name type="common">Giant reed</name>
    <name type="synonym">Donax arundinaceus</name>
    <dbReference type="NCBI Taxonomy" id="35708"/>
    <lineage>
        <taxon>Eukaryota</taxon>
        <taxon>Viridiplantae</taxon>
        <taxon>Streptophyta</taxon>
        <taxon>Embryophyta</taxon>
        <taxon>Tracheophyta</taxon>
        <taxon>Spermatophyta</taxon>
        <taxon>Magnoliopsida</taxon>
        <taxon>Liliopsida</taxon>
        <taxon>Poales</taxon>
        <taxon>Poaceae</taxon>
        <taxon>PACMAD clade</taxon>
        <taxon>Arundinoideae</taxon>
        <taxon>Arundineae</taxon>
        <taxon>Arundo</taxon>
    </lineage>
</organism>
<accession>A0A0A8Z807</accession>
<reference evidence="2" key="1">
    <citation type="submission" date="2014-09" db="EMBL/GenBank/DDBJ databases">
        <authorList>
            <person name="Magalhaes I.L.F."/>
            <person name="Oliveira U."/>
            <person name="Santos F.R."/>
            <person name="Vidigal T.H.D.A."/>
            <person name="Brescovit A.D."/>
            <person name="Santos A.J."/>
        </authorList>
    </citation>
    <scope>NUCLEOTIDE SEQUENCE</scope>
    <source>
        <tissue evidence="2">Shoot tissue taken approximately 20 cm above the soil surface</tissue>
    </source>
</reference>
<evidence type="ECO:0000256" key="1">
    <source>
        <dbReference type="SAM" id="MobiDB-lite"/>
    </source>
</evidence>
<protein>
    <submittedName>
        <fullName evidence="2">Uncharacterized protein</fullName>
    </submittedName>
</protein>
<proteinExistence type="predicted"/>
<reference evidence="2" key="2">
    <citation type="journal article" date="2015" name="Data Brief">
        <title>Shoot transcriptome of the giant reed, Arundo donax.</title>
        <authorList>
            <person name="Barrero R.A."/>
            <person name="Guerrero F.D."/>
            <person name="Moolhuijzen P."/>
            <person name="Goolsby J.A."/>
            <person name="Tidwell J."/>
            <person name="Bellgard S.E."/>
            <person name="Bellgard M.I."/>
        </authorList>
    </citation>
    <scope>NUCLEOTIDE SEQUENCE</scope>
    <source>
        <tissue evidence="2">Shoot tissue taken approximately 20 cm above the soil surface</tissue>
    </source>
</reference>
<feature type="compositionally biased region" description="Low complexity" evidence="1">
    <location>
        <begin position="1"/>
        <end position="15"/>
    </location>
</feature>
<name>A0A0A8Z807_ARUDO</name>